<name>A0ABV2CEE0_9BURK</name>
<comment type="caution">
    <text evidence="4">The sequence shown here is derived from an EMBL/GenBank/DDBJ whole genome shotgun (WGS) entry which is preliminary data.</text>
</comment>
<feature type="region of interest" description="Disordered" evidence="1">
    <location>
        <begin position="41"/>
        <end position="63"/>
    </location>
</feature>
<feature type="domain" description="BON" evidence="3">
    <location>
        <begin position="62"/>
        <end position="130"/>
    </location>
</feature>
<dbReference type="InterPro" id="IPR014004">
    <property type="entry name" value="Transpt-assoc_nodulatn_dom_bac"/>
</dbReference>
<evidence type="ECO:0000259" key="3">
    <source>
        <dbReference type="PROSITE" id="PS50914"/>
    </source>
</evidence>
<dbReference type="RefSeq" id="WP_209927394.1">
    <property type="nucleotide sequence ID" value="NZ_JBEWCH010000018.1"/>
</dbReference>
<dbReference type="Gene3D" id="3.30.1340.30">
    <property type="match status" value="1"/>
</dbReference>
<proteinExistence type="predicted"/>
<evidence type="ECO:0000313" key="5">
    <source>
        <dbReference type="Proteomes" id="UP001548587"/>
    </source>
</evidence>
<dbReference type="PROSITE" id="PS50914">
    <property type="entry name" value="BON"/>
    <property type="match status" value="1"/>
</dbReference>
<feature type="chain" id="PRO_5045218107" evidence="2">
    <location>
        <begin position="26"/>
        <end position="133"/>
    </location>
</feature>
<gene>
    <name evidence="4" type="ORF">ABXL37_24585</name>
</gene>
<dbReference type="InterPro" id="IPR007055">
    <property type="entry name" value="BON_dom"/>
</dbReference>
<keyword evidence="2" id="KW-0732">Signal</keyword>
<evidence type="ECO:0000256" key="2">
    <source>
        <dbReference type="SAM" id="SignalP"/>
    </source>
</evidence>
<reference evidence="4 5" key="1">
    <citation type="submission" date="2024-06" db="EMBL/GenBank/DDBJ databases">
        <title>Burkholderia sola in Mexico.</title>
        <authorList>
            <person name="Estrada P."/>
        </authorList>
    </citation>
    <scope>NUCLEOTIDE SEQUENCE [LARGE SCALE GENOMIC DNA]</scope>
    <source>
        <strain evidence="4 5">CpTa8-5</strain>
    </source>
</reference>
<dbReference type="Pfam" id="PF04972">
    <property type="entry name" value="BON"/>
    <property type="match status" value="1"/>
</dbReference>
<accession>A0ABV2CEE0</accession>
<dbReference type="InterPro" id="IPR051686">
    <property type="entry name" value="Lipoprotein_DolP"/>
</dbReference>
<organism evidence="4 5">
    <name type="scientific">Burkholderia sola</name>
    <dbReference type="NCBI Taxonomy" id="2843302"/>
    <lineage>
        <taxon>Bacteria</taxon>
        <taxon>Pseudomonadati</taxon>
        <taxon>Pseudomonadota</taxon>
        <taxon>Betaproteobacteria</taxon>
        <taxon>Burkholderiales</taxon>
        <taxon>Burkholderiaceae</taxon>
        <taxon>Burkholderia</taxon>
        <taxon>Burkholderia cepacia complex</taxon>
    </lineage>
</organism>
<dbReference type="Proteomes" id="UP001548587">
    <property type="component" value="Unassembled WGS sequence"/>
</dbReference>
<dbReference type="EMBL" id="JBEWCH010000018">
    <property type="protein sequence ID" value="MET1477435.1"/>
    <property type="molecule type" value="Genomic_DNA"/>
</dbReference>
<protein>
    <submittedName>
        <fullName evidence="4">BON domain-containing protein</fullName>
    </submittedName>
</protein>
<evidence type="ECO:0000313" key="4">
    <source>
        <dbReference type="EMBL" id="MET1477435.1"/>
    </source>
</evidence>
<keyword evidence="5" id="KW-1185">Reference proteome</keyword>
<evidence type="ECO:0000256" key="1">
    <source>
        <dbReference type="SAM" id="MobiDB-lite"/>
    </source>
</evidence>
<dbReference type="SMART" id="SM00749">
    <property type="entry name" value="BON"/>
    <property type="match status" value="1"/>
</dbReference>
<sequence>MKIRKHVVRAALAGLCMAAATSAFAQDPISGSTARAAPTALAASQSSSAAGTRVTKKAQKKADRQLVKRVSQAIARARGLDSTRMSVSAKNGVVTLSGTIADNVQAGIAVDAAQSVSGVLAVKNQLRIGTQNW</sequence>
<dbReference type="PANTHER" id="PTHR34606:SF15">
    <property type="entry name" value="BON DOMAIN-CONTAINING PROTEIN"/>
    <property type="match status" value="1"/>
</dbReference>
<feature type="compositionally biased region" description="Low complexity" evidence="1">
    <location>
        <begin position="41"/>
        <end position="52"/>
    </location>
</feature>
<feature type="signal peptide" evidence="2">
    <location>
        <begin position="1"/>
        <end position="25"/>
    </location>
</feature>
<dbReference type="PANTHER" id="PTHR34606">
    <property type="entry name" value="BON DOMAIN-CONTAINING PROTEIN"/>
    <property type="match status" value="1"/>
</dbReference>